<evidence type="ECO:0000256" key="1">
    <source>
        <dbReference type="SAM" id="MobiDB-lite"/>
    </source>
</evidence>
<evidence type="ECO:0000313" key="3">
    <source>
        <dbReference type="EMBL" id="KAG2638463.1"/>
    </source>
</evidence>
<gene>
    <name evidence="3" type="ORF">PVAP13_2NG595480</name>
</gene>
<dbReference type="PANTHER" id="PTHR45023">
    <property type="match status" value="1"/>
</dbReference>
<feature type="domain" description="No apical meristem-associated C-terminal" evidence="2">
    <location>
        <begin position="300"/>
        <end position="464"/>
    </location>
</feature>
<protein>
    <recommendedName>
        <fullName evidence="2">No apical meristem-associated C-terminal domain-containing protein</fullName>
    </recommendedName>
</protein>
<feature type="compositionally biased region" description="Low complexity" evidence="1">
    <location>
        <begin position="82"/>
        <end position="100"/>
    </location>
</feature>
<feature type="compositionally biased region" description="Polar residues" evidence="1">
    <location>
        <begin position="372"/>
        <end position="385"/>
    </location>
</feature>
<evidence type="ECO:0000313" key="4">
    <source>
        <dbReference type="Proteomes" id="UP000823388"/>
    </source>
</evidence>
<comment type="caution">
    <text evidence="3">The sequence shown here is derived from an EMBL/GenBank/DDBJ whole genome shotgun (WGS) entry which is preliminary data.</text>
</comment>
<evidence type="ECO:0000259" key="2">
    <source>
        <dbReference type="Pfam" id="PF14303"/>
    </source>
</evidence>
<dbReference type="InterPro" id="IPR029466">
    <property type="entry name" value="NAM-associated_C"/>
</dbReference>
<feature type="region of interest" description="Disordered" evidence="1">
    <location>
        <begin position="329"/>
        <end position="385"/>
    </location>
</feature>
<proteinExistence type="predicted"/>
<feature type="region of interest" description="Disordered" evidence="1">
    <location>
        <begin position="1"/>
        <end position="41"/>
    </location>
</feature>
<dbReference type="PANTHER" id="PTHR45023:SF4">
    <property type="entry name" value="GLYCINE-RICH PROTEIN-RELATED"/>
    <property type="match status" value="1"/>
</dbReference>
<name>A0A8T0W1F6_PANVG</name>
<feature type="region of interest" description="Disordered" evidence="1">
    <location>
        <begin position="69"/>
        <end position="194"/>
    </location>
</feature>
<dbReference type="Proteomes" id="UP000823388">
    <property type="component" value="Chromosome 2N"/>
</dbReference>
<dbReference type="Pfam" id="PF14303">
    <property type="entry name" value="NAM-associated"/>
    <property type="match status" value="1"/>
</dbReference>
<dbReference type="AlphaFoldDB" id="A0A8T0W1F6"/>
<dbReference type="EMBL" id="CM029040">
    <property type="protein sequence ID" value="KAG2638463.1"/>
    <property type="molecule type" value="Genomic_DNA"/>
</dbReference>
<feature type="compositionally biased region" description="Basic residues" evidence="1">
    <location>
        <begin position="101"/>
        <end position="114"/>
    </location>
</feature>
<dbReference type="OrthoDB" id="663059at2759"/>
<reference evidence="3" key="1">
    <citation type="submission" date="2020-05" db="EMBL/GenBank/DDBJ databases">
        <title>WGS assembly of Panicum virgatum.</title>
        <authorList>
            <person name="Lovell J.T."/>
            <person name="Jenkins J."/>
            <person name="Shu S."/>
            <person name="Juenger T.E."/>
            <person name="Schmutz J."/>
        </authorList>
    </citation>
    <scope>NUCLEOTIDE SEQUENCE</scope>
    <source>
        <strain evidence="3">AP13</strain>
    </source>
</reference>
<organism evidence="3 4">
    <name type="scientific">Panicum virgatum</name>
    <name type="common">Blackwell switchgrass</name>
    <dbReference type="NCBI Taxonomy" id="38727"/>
    <lineage>
        <taxon>Eukaryota</taxon>
        <taxon>Viridiplantae</taxon>
        <taxon>Streptophyta</taxon>
        <taxon>Embryophyta</taxon>
        <taxon>Tracheophyta</taxon>
        <taxon>Spermatophyta</taxon>
        <taxon>Magnoliopsida</taxon>
        <taxon>Liliopsida</taxon>
        <taxon>Poales</taxon>
        <taxon>Poaceae</taxon>
        <taxon>PACMAD clade</taxon>
        <taxon>Panicoideae</taxon>
        <taxon>Panicodae</taxon>
        <taxon>Paniceae</taxon>
        <taxon>Panicinae</taxon>
        <taxon>Panicum</taxon>
        <taxon>Panicum sect. Hiantes</taxon>
    </lineage>
</organism>
<sequence>MWRELGVPGRASRCNLPLSRAGSEPVDARGGGGEVWGAGRLAGPREVGSAKLEAGSEVGEVVAVDLVGGCGGRSGEVAGVEGRPSGGKSRSSSRAGSRSGNRGKKRSGGIRRRSQSSSPKPPPKKARSARAMDGGWDFQTGLPDLSGPSNTPYQDMLNINFEAPGAAAGSPAFQPGSSQGGSGKARKKIVSRPKQNNFSIEEDKNLVSSWLNVSLDAVKGAGQRKASFWKAIERNYNAHKGPIYPIRSLRSLEGRWSDIKEQANKFESHYNNVLNERRSGYSDMDKIAAAIELYNSLEDRPFSTIHCWEMLRNEPKWMDLNNRGKLDRGRVPEDVNAPIDLTESGCGEAGSESQIGTFKRPPGRDISRSGKRTCSSGSPSDAGSEFSSMLSAMHIQKMDLIRTFDGSVASKMDRLVTIQEEHIELKKKKDAREQELRDERIISIDLTTCNPRQRVLYEAMQREILQRWGARNKDAP</sequence>
<accession>A0A8T0W1F6</accession>
<keyword evidence="4" id="KW-1185">Reference proteome</keyword>